<comment type="cofactor">
    <cofactor evidence="12">
        <name>[4Fe-4S] cluster</name>
        <dbReference type="ChEBI" id="CHEBI:49883"/>
    </cofactor>
    <text evidence="12">Binds 1 [4Fe-4S] cluster.</text>
</comment>
<dbReference type="GO" id="GO:0006285">
    <property type="term" value="P:base-excision repair, AP site formation"/>
    <property type="evidence" value="ECO:0007669"/>
    <property type="project" value="TreeGrafter"/>
</dbReference>
<keyword evidence="15" id="KW-1185">Reference proteome</keyword>
<keyword evidence="14" id="KW-0540">Nuclease</keyword>
<evidence type="ECO:0000259" key="13">
    <source>
        <dbReference type="SMART" id="SM00478"/>
    </source>
</evidence>
<keyword evidence="9 12" id="KW-0234">DNA repair</keyword>
<dbReference type="RefSeq" id="WP_013011957.1">
    <property type="nucleotide sequence ID" value="NC_013943.1"/>
</dbReference>
<evidence type="ECO:0000256" key="9">
    <source>
        <dbReference type="ARBA" id="ARBA00023204"/>
    </source>
</evidence>
<dbReference type="InParanoid" id="D4H5M3"/>
<dbReference type="AlphaFoldDB" id="D4H5M3"/>
<dbReference type="PIRSF" id="PIRSF001435">
    <property type="entry name" value="Nth"/>
    <property type="match status" value="1"/>
</dbReference>
<evidence type="ECO:0000256" key="2">
    <source>
        <dbReference type="ARBA" id="ARBA00022485"/>
    </source>
</evidence>
<dbReference type="SUPFAM" id="SSF48150">
    <property type="entry name" value="DNA-glycosylase"/>
    <property type="match status" value="1"/>
</dbReference>
<dbReference type="KEGG" id="dap:Dacet_2710"/>
<evidence type="ECO:0000256" key="11">
    <source>
        <dbReference type="ARBA" id="ARBA00023295"/>
    </source>
</evidence>
<keyword evidence="8 12" id="KW-0238">DNA-binding</keyword>
<evidence type="ECO:0000256" key="12">
    <source>
        <dbReference type="HAMAP-Rule" id="MF_00942"/>
    </source>
</evidence>
<dbReference type="Pfam" id="PF00730">
    <property type="entry name" value="HhH-GPD"/>
    <property type="match status" value="1"/>
</dbReference>
<dbReference type="InterPro" id="IPR011257">
    <property type="entry name" value="DNA_glycosylase"/>
</dbReference>
<comment type="function">
    <text evidence="12">DNA repair enzyme that has both DNA N-glycosylase activity and AP-lyase activity. The DNA N-glycosylase activity releases various damaged pyrimidines from DNA by cleaving the N-glycosidic bond, leaving an AP (apurinic/apyrimidinic) site. The AP-lyase activity cleaves the phosphodiester bond 3' to the AP site by a beta-elimination, leaving a 3'-terminal unsaturated sugar and a product with a terminal 5'-phosphate.</text>
</comment>
<dbReference type="HOGENOM" id="CLU_012862_3_3_0"/>
<organism evidence="14 15">
    <name type="scientific">Denitrovibrio acetiphilus (strain DSM 12809 / NBRC 114555 / N2460)</name>
    <dbReference type="NCBI Taxonomy" id="522772"/>
    <lineage>
        <taxon>Bacteria</taxon>
        <taxon>Pseudomonadati</taxon>
        <taxon>Deferribacterota</taxon>
        <taxon>Deferribacteres</taxon>
        <taxon>Deferribacterales</taxon>
        <taxon>Geovibrionaceae</taxon>
        <taxon>Denitrovibrio</taxon>
    </lineage>
</organism>
<dbReference type="Pfam" id="PF10576">
    <property type="entry name" value="EndIII_4Fe-2S"/>
    <property type="match status" value="1"/>
</dbReference>
<evidence type="ECO:0000313" key="15">
    <source>
        <dbReference type="Proteomes" id="UP000002012"/>
    </source>
</evidence>
<gene>
    <name evidence="12" type="primary">nth</name>
    <name evidence="14" type="ordered locus">Dacet_2710</name>
</gene>
<accession>D4H5M3</accession>
<reference evidence="14 15" key="1">
    <citation type="journal article" date="2010" name="Stand. Genomic Sci.">
        <title>Complete genome sequence of Denitrovibrio acetiphilus type strain (N2460).</title>
        <authorList>
            <person name="Kiss H."/>
            <person name="Lang E."/>
            <person name="Lapidus A."/>
            <person name="Copeland A."/>
            <person name="Nolan M."/>
            <person name="Glavina Del Rio T."/>
            <person name="Chen F."/>
            <person name="Lucas S."/>
            <person name="Tice H."/>
            <person name="Cheng J.F."/>
            <person name="Han C."/>
            <person name="Goodwin L."/>
            <person name="Pitluck S."/>
            <person name="Liolios K."/>
            <person name="Pati A."/>
            <person name="Ivanova N."/>
            <person name="Mavromatis K."/>
            <person name="Chen A."/>
            <person name="Palaniappan K."/>
            <person name="Land M."/>
            <person name="Hauser L."/>
            <person name="Chang Y.J."/>
            <person name="Jeffries C.D."/>
            <person name="Detter J.C."/>
            <person name="Brettin T."/>
            <person name="Spring S."/>
            <person name="Rohde M."/>
            <person name="Goker M."/>
            <person name="Woyke T."/>
            <person name="Bristow J."/>
            <person name="Eisen J.A."/>
            <person name="Markowitz V."/>
            <person name="Hugenholtz P."/>
            <person name="Kyrpides N.C."/>
            <person name="Klenk H.P."/>
        </authorList>
    </citation>
    <scope>NUCLEOTIDE SEQUENCE [LARGE SCALE GENOMIC DNA]</scope>
    <source>
        <strain evidence="15">DSM 12809 / NBRC 114555 / N2460</strain>
    </source>
</reference>
<name>D4H5M3_DENA2</name>
<dbReference type="InterPro" id="IPR005759">
    <property type="entry name" value="Nth"/>
</dbReference>
<dbReference type="SMART" id="SM00525">
    <property type="entry name" value="FES"/>
    <property type="match status" value="1"/>
</dbReference>
<keyword evidence="11 12" id="KW-0326">Glycosidase</keyword>
<feature type="binding site" evidence="12">
    <location>
        <position position="188"/>
    </location>
    <ligand>
        <name>[4Fe-4S] cluster</name>
        <dbReference type="ChEBI" id="CHEBI:49883"/>
    </ligand>
</feature>
<dbReference type="EMBL" id="CP001968">
    <property type="protein sequence ID" value="ADD69464.1"/>
    <property type="molecule type" value="Genomic_DNA"/>
</dbReference>
<dbReference type="EC" id="4.2.99.18" evidence="12"/>
<feature type="binding site" evidence="12">
    <location>
        <position position="204"/>
    </location>
    <ligand>
        <name>[4Fe-4S] cluster</name>
        <dbReference type="ChEBI" id="CHEBI:49883"/>
    </ligand>
</feature>
<keyword evidence="2 12" id="KW-0004">4Fe-4S</keyword>
<dbReference type="InterPro" id="IPR003265">
    <property type="entry name" value="HhH-GPD_domain"/>
</dbReference>
<evidence type="ECO:0000256" key="6">
    <source>
        <dbReference type="ARBA" id="ARBA00023004"/>
    </source>
</evidence>
<evidence type="ECO:0000313" key="14">
    <source>
        <dbReference type="EMBL" id="ADD69464.1"/>
    </source>
</evidence>
<dbReference type="PaxDb" id="522772-Dacet_2710"/>
<proteinExistence type="inferred from homology"/>
<dbReference type="GO" id="GO:0140078">
    <property type="term" value="F:class I DNA-(apurinic or apyrimidinic site) endonuclease activity"/>
    <property type="evidence" value="ECO:0007669"/>
    <property type="project" value="UniProtKB-EC"/>
</dbReference>
<dbReference type="PANTHER" id="PTHR10359:SF18">
    <property type="entry name" value="ENDONUCLEASE III"/>
    <property type="match status" value="1"/>
</dbReference>
<dbReference type="SMART" id="SM00478">
    <property type="entry name" value="ENDO3c"/>
    <property type="match status" value="1"/>
</dbReference>
<dbReference type="NCBIfam" id="TIGR01083">
    <property type="entry name" value="nth"/>
    <property type="match status" value="1"/>
</dbReference>
<dbReference type="InterPro" id="IPR003651">
    <property type="entry name" value="Endonuclease3_FeS-loop_motif"/>
</dbReference>
<dbReference type="InterPro" id="IPR004035">
    <property type="entry name" value="Endouclease-III_FeS-bd_BS"/>
</dbReference>
<evidence type="ECO:0000256" key="8">
    <source>
        <dbReference type="ARBA" id="ARBA00023125"/>
    </source>
</evidence>
<dbReference type="Gene3D" id="1.10.1670.10">
    <property type="entry name" value="Helix-hairpin-Helix base-excision DNA repair enzymes (C-terminal)"/>
    <property type="match status" value="1"/>
</dbReference>
<evidence type="ECO:0000256" key="10">
    <source>
        <dbReference type="ARBA" id="ARBA00023239"/>
    </source>
</evidence>
<dbReference type="GO" id="GO:0051539">
    <property type="term" value="F:4 iron, 4 sulfur cluster binding"/>
    <property type="evidence" value="ECO:0007669"/>
    <property type="project" value="UniProtKB-UniRule"/>
</dbReference>
<dbReference type="STRING" id="522772.Dacet_2710"/>
<keyword evidence="10 12" id="KW-0456">Lyase</keyword>
<dbReference type="CDD" id="cd00056">
    <property type="entry name" value="ENDO3c"/>
    <property type="match status" value="1"/>
</dbReference>
<dbReference type="eggNOG" id="COG0177">
    <property type="taxonomic scope" value="Bacteria"/>
</dbReference>
<keyword evidence="14" id="KW-0255">Endonuclease</keyword>
<dbReference type="Proteomes" id="UP000002012">
    <property type="component" value="Chromosome"/>
</dbReference>
<dbReference type="GO" id="GO:0003677">
    <property type="term" value="F:DNA binding"/>
    <property type="evidence" value="ECO:0007669"/>
    <property type="project" value="UniProtKB-UniRule"/>
</dbReference>
<comment type="catalytic activity">
    <reaction evidence="12">
        <text>2'-deoxyribonucleotide-(2'-deoxyribose 5'-phosphate)-2'-deoxyribonucleotide-DNA = a 3'-end 2'-deoxyribonucleotide-(2,3-dehydro-2,3-deoxyribose 5'-phosphate)-DNA + a 5'-end 5'-phospho-2'-deoxyribonucleoside-DNA + H(+)</text>
        <dbReference type="Rhea" id="RHEA:66592"/>
        <dbReference type="Rhea" id="RHEA-COMP:13180"/>
        <dbReference type="Rhea" id="RHEA-COMP:16897"/>
        <dbReference type="Rhea" id="RHEA-COMP:17067"/>
        <dbReference type="ChEBI" id="CHEBI:15378"/>
        <dbReference type="ChEBI" id="CHEBI:136412"/>
        <dbReference type="ChEBI" id="CHEBI:157695"/>
        <dbReference type="ChEBI" id="CHEBI:167181"/>
        <dbReference type="EC" id="4.2.99.18"/>
    </reaction>
</comment>
<feature type="domain" description="HhH-GPD" evidence="13">
    <location>
        <begin position="39"/>
        <end position="186"/>
    </location>
</feature>
<comment type="similarity">
    <text evidence="1 12">Belongs to the Nth/MutY family.</text>
</comment>
<keyword evidence="3 12" id="KW-0479">Metal-binding</keyword>
<dbReference type="PROSITE" id="PS00764">
    <property type="entry name" value="ENDONUCLEASE_III_1"/>
    <property type="match status" value="1"/>
</dbReference>
<evidence type="ECO:0000256" key="5">
    <source>
        <dbReference type="ARBA" id="ARBA00022801"/>
    </source>
</evidence>
<dbReference type="GO" id="GO:0019104">
    <property type="term" value="F:DNA N-glycosylase activity"/>
    <property type="evidence" value="ECO:0007669"/>
    <property type="project" value="UniProtKB-UniRule"/>
</dbReference>
<keyword evidence="7 12" id="KW-0411">Iron-sulfur</keyword>
<dbReference type="HAMAP" id="MF_00942">
    <property type="entry name" value="Nth"/>
    <property type="match status" value="1"/>
</dbReference>
<evidence type="ECO:0000256" key="3">
    <source>
        <dbReference type="ARBA" id="ARBA00022723"/>
    </source>
</evidence>
<evidence type="ECO:0000256" key="7">
    <source>
        <dbReference type="ARBA" id="ARBA00023014"/>
    </source>
</evidence>
<sequence length="210" mass="23398">MTKQERAEAFEKYLEEKYPVVVCSLNYQTPFQLLTATILSAQCTDARVNIVTKDLFAAYPDPFSLADADIEDVAKIIKSTGMYKMKSKNIIGMAKALVENHGGEVPQDMDELLALSGVGRKTANVVRGNFWQKPGVVVDTHVKRISGRVGLTDNTTPEKVEKDLEKLIKGEKQCDWCHRVIYFGREICTARSPKCGICGVSHVCKYYASL</sequence>
<keyword evidence="6 12" id="KW-0408">Iron</keyword>
<dbReference type="InterPro" id="IPR023170">
    <property type="entry name" value="HhH_base_excis_C"/>
</dbReference>
<dbReference type="OrthoDB" id="9800977at2"/>
<protein>
    <recommendedName>
        <fullName evidence="12">Endonuclease III</fullName>
        <ecNumber evidence="12">4.2.99.18</ecNumber>
    </recommendedName>
    <alternativeName>
        <fullName evidence="12">DNA-(apurinic or apyrimidinic site) lyase</fullName>
    </alternativeName>
</protein>
<keyword evidence="4 12" id="KW-0227">DNA damage</keyword>
<feature type="binding site" evidence="12">
    <location>
        <position position="195"/>
    </location>
    <ligand>
        <name>[4Fe-4S] cluster</name>
        <dbReference type="ChEBI" id="CHEBI:49883"/>
    </ligand>
</feature>
<keyword evidence="5 12" id="KW-0378">Hydrolase</keyword>
<dbReference type="Pfam" id="PF00633">
    <property type="entry name" value="HHH"/>
    <property type="match status" value="1"/>
</dbReference>
<feature type="binding site" evidence="12">
    <location>
        <position position="198"/>
    </location>
    <ligand>
        <name>[4Fe-4S] cluster</name>
        <dbReference type="ChEBI" id="CHEBI:49883"/>
    </ligand>
</feature>
<dbReference type="PANTHER" id="PTHR10359">
    <property type="entry name" value="A/G-SPECIFIC ADENINE GLYCOSYLASE/ENDONUCLEASE III"/>
    <property type="match status" value="1"/>
</dbReference>
<evidence type="ECO:0000256" key="1">
    <source>
        <dbReference type="ARBA" id="ARBA00008343"/>
    </source>
</evidence>
<dbReference type="Gene3D" id="1.10.340.30">
    <property type="entry name" value="Hypothetical protein, domain 2"/>
    <property type="match status" value="1"/>
</dbReference>
<dbReference type="GO" id="GO:0046872">
    <property type="term" value="F:metal ion binding"/>
    <property type="evidence" value="ECO:0007669"/>
    <property type="project" value="UniProtKB-KW"/>
</dbReference>
<dbReference type="FunFam" id="1.10.340.30:FF:000001">
    <property type="entry name" value="Endonuclease III"/>
    <property type="match status" value="1"/>
</dbReference>
<dbReference type="InterPro" id="IPR000445">
    <property type="entry name" value="HhH_motif"/>
</dbReference>
<evidence type="ECO:0000256" key="4">
    <source>
        <dbReference type="ARBA" id="ARBA00022763"/>
    </source>
</evidence>
<dbReference type="FunCoup" id="D4H5M3">
    <property type="interactions" value="362"/>
</dbReference>
<dbReference type="FunFam" id="1.10.1670.10:FF:000001">
    <property type="entry name" value="Endonuclease III"/>
    <property type="match status" value="1"/>
</dbReference>